<feature type="compositionally biased region" description="Low complexity" evidence="9">
    <location>
        <begin position="1"/>
        <end position="12"/>
    </location>
</feature>
<proteinExistence type="inferred from homology"/>
<feature type="transmembrane region" description="Helical" evidence="8">
    <location>
        <begin position="328"/>
        <end position="354"/>
    </location>
</feature>
<dbReference type="EMBL" id="JAATEJ010000010">
    <property type="protein sequence ID" value="NJP44638.1"/>
    <property type="molecule type" value="Genomic_DNA"/>
</dbReference>
<dbReference type="PANTHER" id="PTHR43357">
    <property type="entry name" value="INNER MEMBRANE ABC TRANSPORTER PERMEASE PROTEIN YDCV"/>
    <property type="match status" value="1"/>
</dbReference>
<feature type="transmembrane region" description="Helical" evidence="8">
    <location>
        <begin position="118"/>
        <end position="139"/>
    </location>
</feature>
<feature type="transmembrane region" description="Helical" evidence="8">
    <location>
        <begin position="501"/>
        <end position="521"/>
    </location>
</feature>
<dbReference type="InterPro" id="IPR035906">
    <property type="entry name" value="MetI-like_sf"/>
</dbReference>
<dbReference type="SUPFAM" id="SSF161098">
    <property type="entry name" value="MetI-like"/>
    <property type="match status" value="2"/>
</dbReference>
<evidence type="ECO:0000256" key="1">
    <source>
        <dbReference type="ARBA" id="ARBA00004429"/>
    </source>
</evidence>
<keyword evidence="4" id="KW-0997">Cell inner membrane</keyword>
<sequence length="602" mass="64060">MTATTTTPGAGADQDRSGTRRTRTALARATWSGRIFAVCCAALTLVLLALLVFPLGSMLVRELDTAAIRDVLGDDAFYEAARNTAILVVVPGVFAVAIGSFFAWVNERTDAKMGAVSTMLPLAPLVLPQIALSVGWIFLADSHSGVLNVFLRSVLRHVGIHLASGPFDVDSWYGMIFLYTIVLVPLVHIMVSAALRNLDPSLEEAARVSGAPVWRTLRTVSLPAIRPAIGASCFLVLLMGVAQYSVPRTIGVSARIDVLSTYLVRLFQSFPPKTGSAVFVGVLVLVVMAAAWLLERRLTRRQSHSTIGGRGQTPSLVRLGPLRWVVRVVMLGYLAVASLLPLVALLIVAFLPYWTAHPDFSAMTLANFRTYFADDGFRRALTDSAELGAVGATAGVLIAAVLVSFARLRGGRAVRGIDMVARAPGAISHIVLAVAFLIALGGAPFYWANTLRILILVYVVMNLPQAWVAADTAVDQIGQPLTEASAISGASSLRTMVRIHLPLMAGGLAAAWAMLFVVIVGDLNASSILAGPDTPVVGSVILSIFDNGTYSQLAALGSIIAVASGVIVSLVMLLTRRLQAAASQPRRSRARRNRPRSAQESR</sequence>
<dbReference type="PROSITE" id="PS50928">
    <property type="entry name" value="ABC_TM1"/>
    <property type="match status" value="2"/>
</dbReference>
<feature type="transmembrane region" description="Helical" evidence="8">
    <location>
        <begin position="31"/>
        <end position="53"/>
    </location>
</feature>
<comment type="caution">
    <text evidence="11">The sequence shown here is derived from an EMBL/GenBank/DDBJ whole genome shotgun (WGS) entry which is preliminary data.</text>
</comment>
<gene>
    <name evidence="11" type="ORF">HCN08_14725</name>
</gene>
<evidence type="ECO:0000259" key="10">
    <source>
        <dbReference type="PROSITE" id="PS50928"/>
    </source>
</evidence>
<feature type="transmembrane region" description="Helical" evidence="8">
    <location>
        <begin position="172"/>
        <end position="195"/>
    </location>
</feature>
<feature type="transmembrane region" description="Helical" evidence="8">
    <location>
        <begin position="85"/>
        <end position="106"/>
    </location>
</feature>
<evidence type="ECO:0000313" key="11">
    <source>
        <dbReference type="EMBL" id="NJP44638.1"/>
    </source>
</evidence>
<dbReference type="Gene3D" id="1.10.3720.10">
    <property type="entry name" value="MetI-like"/>
    <property type="match status" value="2"/>
</dbReference>
<feature type="domain" description="ABC transmembrane type-1" evidence="10">
    <location>
        <begin position="381"/>
        <end position="572"/>
    </location>
</feature>
<dbReference type="PANTHER" id="PTHR43357:SF4">
    <property type="entry name" value="INNER MEMBRANE ABC TRANSPORTER PERMEASE PROTEIN YDCV"/>
    <property type="match status" value="1"/>
</dbReference>
<protein>
    <submittedName>
        <fullName evidence="11">Iron ABC transporter permease</fullName>
    </submittedName>
</protein>
<evidence type="ECO:0000256" key="3">
    <source>
        <dbReference type="ARBA" id="ARBA00022475"/>
    </source>
</evidence>
<accession>A0ABX0ZSP2</accession>
<keyword evidence="3" id="KW-1003">Cell membrane</keyword>
<dbReference type="Proteomes" id="UP000734511">
    <property type="component" value="Unassembled WGS sequence"/>
</dbReference>
<dbReference type="InterPro" id="IPR000515">
    <property type="entry name" value="MetI-like"/>
</dbReference>
<comment type="subcellular location">
    <subcellularLocation>
        <location evidence="1">Cell inner membrane</location>
        <topology evidence="1">Multi-pass membrane protein</topology>
    </subcellularLocation>
    <subcellularLocation>
        <location evidence="8">Cell membrane</location>
        <topology evidence="8">Multi-pass membrane protein</topology>
    </subcellularLocation>
</comment>
<feature type="transmembrane region" description="Helical" evidence="8">
    <location>
        <begin position="453"/>
        <end position="470"/>
    </location>
</feature>
<evidence type="ECO:0000313" key="12">
    <source>
        <dbReference type="Proteomes" id="UP000734511"/>
    </source>
</evidence>
<keyword evidence="6 8" id="KW-1133">Transmembrane helix</keyword>
<dbReference type="Pfam" id="PF00528">
    <property type="entry name" value="BPD_transp_1"/>
    <property type="match status" value="1"/>
</dbReference>
<feature type="transmembrane region" description="Helical" evidence="8">
    <location>
        <begin position="275"/>
        <end position="294"/>
    </location>
</feature>
<feature type="transmembrane region" description="Helical" evidence="8">
    <location>
        <begin position="387"/>
        <end position="406"/>
    </location>
</feature>
<evidence type="ECO:0000256" key="6">
    <source>
        <dbReference type="ARBA" id="ARBA00022989"/>
    </source>
</evidence>
<feature type="region of interest" description="Disordered" evidence="9">
    <location>
        <begin position="1"/>
        <end position="21"/>
    </location>
</feature>
<feature type="transmembrane region" description="Helical" evidence="8">
    <location>
        <begin position="553"/>
        <end position="574"/>
    </location>
</feature>
<keyword evidence="5 8" id="KW-0812">Transmembrane</keyword>
<organism evidence="11 12">
    <name type="scientific">Actinacidiphila epipremni</name>
    <dbReference type="NCBI Taxonomy" id="2053013"/>
    <lineage>
        <taxon>Bacteria</taxon>
        <taxon>Bacillati</taxon>
        <taxon>Actinomycetota</taxon>
        <taxon>Actinomycetes</taxon>
        <taxon>Kitasatosporales</taxon>
        <taxon>Streptomycetaceae</taxon>
        <taxon>Actinacidiphila</taxon>
    </lineage>
</organism>
<feature type="domain" description="ABC transmembrane type-1" evidence="10">
    <location>
        <begin position="81"/>
        <end position="295"/>
    </location>
</feature>
<keyword evidence="2 8" id="KW-0813">Transport</keyword>
<keyword evidence="12" id="KW-1185">Reference proteome</keyword>
<reference evidence="11 12" key="1">
    <citation type="submission" date="2020-03" db="EMBL/GenBank/DDBJ databases">
        <title>WGS of actinomycetes isolated from Thailand.</title>
        <authorList>
            <person name="Thawai C."/>
        </authorList>
    </citation>
    <scope>NUCLEOTIDE SEQUENCE [LARGE SCALE GENOMIC DNA]</scope>
    <source>
        <strain evidence="11 12">PRB2-1</strain>
    </source>
</reference>
<evidence type="ECO:0000256" key="5">
    <source>
        <dbReference type="ARBA" id="ARBA00022692"/>
    </source>
</evidence>
<name>A0ABX0ZSP2_9ACTN</name>
<dbReference type="RefSeq" id="WP_167983507.1">
    <property type="nucleotide sequence ID" value="NZ_JAATEJ010000010.1"/>
</dbReference>
<evidence type="ECO:0000256" key="4">
    <source>
        <dbReference type="ARBA" id="ARBA00022519"/>
    </source>
</evidence>
<feature type="transmembrane region" description="Helical" evidence="8">
    <location>
        <begin position="426"/>
        <end position="447"/>
    </location>
</feature>
<evidence type="ECO:0000256" key="7">
    <source>
        <dbReference type="ARBA" id="ARBA00023136"/>
    </source>
</evidence>
<dbReference type="CDD" id="cd06261">
    <property type="entry name" value="TM_PBP2"/>
    <property type="match status" value="2"/>
</dbReference>
<evidence type="ECO:0000256" key="2">
    <source>
        <dbReference type="ARBA" id="ARBA00022448"/>
    </source>
</evidence>
<feature type="transmembrane region" description="Helical" evidence="8">
    <location>
        <begin position="224"/>
        <end position="246"/>
    </location>
</feature>
<comment type="similarity">
    <text evidence="8">Belongs to the binding-protein-dependent transport system permease family.</text>
</comment>
<evidence type="ECO:0000256" key="8">
    <source>
        <dbReference type="RuleBase" id="RU363032"/>
    </source>
</evidence>
<keyword evidence="7 8" id="KW-0472">Membrane</keyword>
<evidence type="ECO:0000256" key="9">
    <source>
        <dbReference type="SAM" id="MobiDB-lite"/>
    </source>
</evidence>